<dbReference type="AlphaFoldDB" id="A0A8B0SGS9"/>
<name>A0A8B0SGS9_9GAMM</name>
<protein>
    <submittedName>
        <fullName evidence="2">Uncharacterized protein</fullName>
    </submittedName>
</protein>
<dbReference type="EMBL" id="CP072748">
    <property type="protein sequence ID" value="QTX10351.1"/>
    <property type="molecule type" value="Genomic_DNA"/>
</dbReference>
<keyword evidence="3" id="KW-1185">Reference proteome</keyword>
<gene>
    <name evidence="2" type="ORF">J1836_017485</name>
    <name evidence="1" type="ORF">J1836_13855</name>
</gene>
<proteinExistence type="predicted"/>
<accession>A0A8B0SGS9</accession>
<evidence type="ECO:0000313" key="3">
    <source>
        <dbReference type="Proteomes" id="UP000664466"/>
    </source>
</evidence>
<reference evidence="1 3" key="1">
    <citation type="submission" date="2021-03" db="EMBL/GenBank/DDBJ databases">
        <title>Draft genome and methylome analysis of Thiotrix fructosivoruns ATCC 49748.</title>
        <authorList>
            <person name="Fomenkov A."/>
            <person name="Grabovich M.Y."/>
            <person name="Roberts R.J."/>
        </authorList>
    </citation>
    <scope>NUCLEOTIDE SEQUENCE [LARGE SCALE GENOMIC DNA]</scope>
    <source>
        <strain evidence="1 3">ATCC 49748</strain>
    </source>
</reference>
<reference evidence="2" key="2">
    <citation type="submission" date="2021-04" db="EMBL/GenBank/DDBJ databases">
        <title>Complete Genome and methylome analysis of Thiothrix fructosivorans ATCC 49748.</title>
        <authorList>
            <person name="Fomenkov A."/>
            <person name="Sun L."/>
            <person name="Vincze T."/>
            <person name="Grabovich M.Y."/>
            <person name="Roberts R.J."/>
        </authorList>
    </citation>
    <scope>NUCLEOTIDE SEQUENCE</scope>
    <source>
        <strain evidence="2">ATCC 49748</strain>
    </source>
</reference>
<dbReference type="EMBL" id="JAFMPM010000007">
    <property type="protein sequence ID" value="MBO0613990.1"/>
    <property type="molecule type" value="Genomic_DNA"/>
</dbReference>
<dbReference type="Proteomes" id="UP000664466">
    <property type="component" value="Unassembled WGS sequence"/>
</dbReference>
<organism evidence="2">
    <name type="scientific">Thiothrix fructosivorans</name>
    <dbReference type="NCBI Taxonomy" id="111770"/>
    <lineage>
        <taxon>Bacteria</taxon>
        <taxon>Pseudomonadati</taxon>
        <taxon>Pseudomonadota</taxon>
        <taxon>Gammaproteobacteria</taxon>
        <taxon>Thiotrichales</taxon>
        <taxon>Thiotrichaceae</taxon>
        <taxon>Thiothrix</taxon>
    </lineage>
</organism>
<dbReference type="RefSeq" id="WP_207251720.1">
    <property type="nucleotide sequence ID" value="NZ_JAFMPM010000007.1"/>
</dbReference>
<evidence type="ECO:0000313" key="1">
    <source>
        <dbReference type="EMBL" id="MBO0613990.1"/>
    </source>
</evidence>
<sequence length="77" mass="8579">MLTLYYPHFIKKSMRDIPASSAALPEELPSSNRFKVGGGDVLMAGKGAVWRGRAYKPAGKPSTRWMNSVYISHIIRL</sequence>
<evidence type="ECO:0000313" key="2">
    <source>
        <dbReference type="EMBL" id="QTX10351.1"/>
    </source>
</evidence>